<accession>A0A0R3UNJ2</accession>
<dbReference type="Proteomes" id="UP000267029">
    <property type="component" value="Unassembled WGS sequence"/>
</dbReference>
<name>A0A0R3UNJ2_MESCO</name>
<dbReference type="SUPFAM" id="SSF48371">
    <property type="entry name" value="ARM repeat"/>
    <property type="match status" value="1"/>
</dbReference>
<evidence type="ECO:0000313" key="1">
    <source>
        <dbReference type="EMBL" id="VDD83366.1"/>
    </source>
</evidence>
<dbReference type="Gene3D" id="1.25.10.10">
    <property type="entry name" value="Leucine-rich Repeat Variant"/>
    <property type="match status" value="1"/>
</dbReference>
<protein>
    <recommendedName>
        <fullName evidence="3">Importin N-terminal domain-containing protein</fullName>
    </recommendedName>
</protein>
<dbReference type="EMBL" id="UXSR01005705">
    <property type="protein sequence ID" value="VDD83366.1"/>
    <property type="molecule type" value="Genomic_DNA"/>
</dbReference>
<gene>
    <name evidence="1" type="ORF">MCOS_LOCUS9369</name>
</gene>
<dbReference type="OrthoDB" id="361693at2759"/>
<keyword evidence="2" id="KW-1185">Reference proteome</keyword>
<dbReference type="InterPro" id="IPR016024">
    <property type="entry name" value="ARM-type_fold"/>
</dbReference>
<evidence type="ECO:0008006" key="3">
    <source>
        <dbReference type="Google" id="ProtNLM"/>
    </source>
</evidence>
<dbReference type="STRING" id="53468.A0A0R3UNJ2"/>
<sequence>MSRRRRHVEVDLVAILNSASSGDSTSLHSAASTIDTLLTDDPFLLTELCKCLFSPQPSLLPGGCLLGLVYLKNAVSSSSSWSQIGRPQQIGLKVALINHLQTNPPPNRLLAEIFSSVFRHEWCSDRWPEDLWNAALLSECRLPLRLCIKRAAALRLSARRREVAAHVAAILPQFISVWFATDVAEALRLTYTCITSLDQSTSREILSIQAALTERLIHHALSRLVCLNNPQDKWIAKLLHALFCILPTGLRSANALYTFKVLANVVWSTQLDPKAITWTLALMCNLLSAASSKDPCDDSSRFPSLHPEARQQIHEWLVSESGGNLYPSNAFKILSALMINWLPLKPAQVDALFTDPESSYSCGGVGCDEESLFAVEVWDSDGVIPSAHFISIGCDPQPHLRQTAEAVYHLVVGHLGKHASLLNTLRTSLQTYHANNEDPMAKELALRCAQLAMCDFEPAHAAKLAETIDGFVALDSTSSPVNTCASLALYCRQLVLLVRRAVYVTEEQPSDNSEGVLRDRCTLALWRIIPFLGFACDSKVHSLGVRLAAAHCLHWLMEHHNFQPDSLLSVLPKVSEALGSLAQDVRDSETRILIVGHVRSVLVNASIEEHPDLFMHVIDLLDRLWQVGSVSTAVRATILDLIAYLMCGLNASPESVPVCNPTGLAARLRDKVVEVVAIDLMRFVRTGEIGVDVDRDVDASVLVEPCLDLWHALVAGPGAAWSPALDHLMPVLTGDFEAVIGQPPPSPRKSLYGKIETTTQAVVRFW</sequence>
<evidence type="ECO:0000313" key="2">
    <source>
        <dbReference type="Proteomes" id="UP000267029"/>
    </source>
</evidence>
<proteinExistence type="predicted"/>
<organism evidence="1 2">
    <name type="scientific">Mesocestoides corti</name>
    <name type="common">Flatworm</name>
    <dbReference type="NCBI Taxonomy" id="53468"/>
    <lineage>
        <taxon>Eukaryota</taxon>
        <taxon>Metazoa</taxon>
        <taxon>Spiralia</taxon>
        <taxon>Lophotrochozoa</taxon>
        <taxon>Platyhelminthes</taxon>
        <taxon>Cestoda</taxon>
        <taxon>Eucestoda</taxon>
        <taxon>Cyclophyllidea</taxon>
        <taxon>Mesocestoididae</taxon>
        <taxon>Mesocestoides</taxon>
    </lineage>
</organism>
<reference evidence="1 2" key="1">
    <citation type="submission" date="2018-10" db="EMBL/GenBank/DDBJ databases">
        <authorList>
            <consortium name="Pathogen Informatics"/>
        </authorList>
    </citation>
    <scope>NUCLEOTIDE SEQUENCE [LARGE SCALE GENOMIC DNA]</scope>
</reference>
<dbReference type="AlphaFoldDB" id="A0A0R3UNJ2"/>
<dbReference type="InterPro" id="IPR011989">
    <property type="entry name" value="ARM-like"/>
</dbReference>